<accession>A0A7C4D0P1</accession>
<dbReference type="PANTHER" id="PTHR12746">
    <property type="entry name" value="NONSENSE-MEDIATED MRNA DECAY PROTEIN 3"/>
    <property type="match status" value="1"/>
</dbReference>
<comment type="caution">
    <text evidence="2">The sequence shown here is derived from an EMBL/GenBank/DDBJ whole genome shotgun (WGS) entry which is preliminary data.</text>
</comment>
<dbReference type="GO" id="GO:0043023">
    <property type="term" value="F:ribosomal large subunit binding"/>
    <property type="evidence" value="ECO:0007669"/>
    <property type="project" value="InterPro"/>
</dbReference>
<dbReference type="AlphaFoldDB" id="A0A7C4D0P1"/>
<dbReference type="PANTHER" id="PTHR12746:SF2">
    <property type="entry name" value="60S RIBOSOMAL EXPORT PROTEIN NMD3"/>
    <property type="match status" value="1"/>
</dbReference>
<proteinExistence type="predicted"/>
<dbReference type="InterPro" id="IPR039768">
    <property type="entry name" value="Nmd3"/>
</dbReference>
<feature type="domain" description="Nmd3 N-terminal" evidence="1">
    <location>
        <begin position="8"/>
        <end position="235"/>
    </location>
</feature>
<name>A0A7C4D0P1_9CREN</name>
<organism evidence="2">
    <name type="scientific">Ignisphaera aggregans</name>
    <dbReference type="NCBI Taxonomy" id="334771"/>
    <lineage>
        <taxon>Archaea</taxon>
        <taxon>Thermoproteota</taxon>
        <taxon>Thermoprotei</taxon>
        <taxon>Desulfurococcales</taxon>
        <taxon>Desulfurococcaceae</taxon>
        <taxon>Ignisphaera</taxon>
    </lineage>
</organism>
<evidence type="ECO:0000259" key="1">
    <source>
        <dbReference type="Pfam" id="PF04981"/>
    </source>
</evidence>
<gene>
    <name evidence="2" type="ORF">ENU31_02690</name>
</gene>
<dbReference type="InterPro" id="IPR007064">
    <property type="entry name" value="Nmd3_N"/>
</dbReference>
<reference evidence="2" key="1">
    <citation type="journal article" date="2020" name="mSystems">
        <title>Genome- and Community-Level Interaction Insights into Carbon Utilization and Element Cycling Functions of Hydrothermarchaeota in Hydrothermal Sediment.</title>
        <authorList>
            <person name="Zhou Z."/>
            <person name="Liu Y."/>
            <person name="Xu W."/>
            <person name="Pan J."/>
            <person name="Luo Z.H."/>
            <person name="Li M."/>
        </authorList>
    </citation>
    <scope>NUCLEOTIDE SEQUENCE [LARGE SCALE GENOMIC DNA]</scope>
    <source>
        <strain evidence="2">SpSt-658</strain>
    </source>
</reference>
<evidence type="ECO:0000313" key="2">
    <source>
        <dbReference type="EMBL" id="HGM07301.1"/>
    </source>
</evidence>
<dbReference type="EMBL" id="DTCA01000086">
    <property type="protein sequence ID" value="HGM07301.1"/>
    <property type="molecule type" value="Genomic_DNA"/>
</dbReference>
<protein>
    <recommendedName>
        <fullName evidence="1">Nmd3 N-terminal domain-containing protein</fullName>
    </recommendedName>
</protein>
<sequence>MQRLRKFCSKCGKEEDLETPIIDNLCVKCYTQTKKLLEIPRLIEVTSCSRCGAISIGNRWFYPDTSSKARYIIEQYIASLVEKETDIDIENLSIELDDTSNKWAKIYVDILIKNTIRYTIENTTEIKWKKSLCPICFKRAGGGFEAIVQLRFMNYEDRVEKFKNEILQLFHDYVVEISDVKNGIDIKIASRSIAKKIADIALRMWRNVRIVESFGDVRRMKNGSRHGKQYISIKIINPREGDYIVLDGKAYIVDKVYENGIDVVNSDGEKIFVSLDELLNMCSKMRKRTR</sequence>
<dbReference type="GO" id="GO:0005737">
    <property type="term" value="C:cytoplasm"/>
    <property type="evidence" value="ECO:0007669"/>
    <property type="project" value="TreeGrafter"/>
</dbReference>
<dbReference type="Pfam" id="PF04981">
    <property type="entry name" value="NMD3"/>
    <property type="match status" value="1"/>
</dbReference>